<dbReference type="GO" id="GO:0016757">
    <property type="term" value="F:glycosyltransferase activity"/>
    <property type="evidence" value="ECO:0007669"/>
    <property type="project" value="InterPro"/>
</dbReference>
<sequence length="411" mass="43461">MKSPQRVAVLSLHTSPLAQPGLNDGGGMNVYVRALASSLARAGVECDVLTRADSPGLDPIVEVEPGFRVVHLDAGPAAAVSKHDLVELIDPMTEAALKHLSGPNSADVIHANYWISGAVGHKLKHALDTPLVATFHTLARVKADAGIDDDADDRTRIEHEVIECADLMLASTDAEVDQLVDLYGGSRERIAVVPPGVDHERFNPGTPADRAAVRSMLGLGDRPTLLFAGRIQALKGADLAIRALAALDNPEALLLIVGGPSGLEGERELAKLHAQVGELGLSNQVRFMLPQAHDLLAGLYRAADVCVVPSRAESFGLVALEAAACGTPVVAAAVGGLTSIVEDGKTGFLVESRDALAFAAPIQRLIADRSFAQLMGEAAEQRSRKYAWTMTAARLRLLFGELSLREPTFCQ</sequence>
<dbReference type="EMBL" id="CAEZWM010000063">
    <property type="protein sequence ID" value="CAB4655517.1"/>
    <property type="molecule type" value="Genomic_DNA"/>
</dbReference>
<protein>
    <submittedName>
        <fullName evidence="3">Unannotated protein</fullName>
    </submittedName>
</protein>
<dbReference type="Pfam" id="PF00534">
    <property type="entry name" value="Glycos_transf_1"/>
    <property type="match status" value="1"/>
</dbReference>
<dbReference type="EMBL" id="CAFBLK010000074">
    <property type="protein sequence ID" value="CAB4863869.1"/>
    <property type="molecule type" value="Genomic_DNA"/>
</dbReference>
<dbReference type="SUPFAM" id="SSF53756">
    <property type="entry name" value="UDP-Glycosyltransferase/glycogen phosphorylase"/>
    <property type="match status" value="1"/>
</dbReference>
<feature type="domain" description="Glycosyltransferase subfamily 4-like N-terminal" evidence="2">
    <location>
        <begin position="26"/>
        <end position="196"/>
    </location>
</feature>
<dbReference type="Gene3D" id="3.40.50.2000">
    <property type="entry name" value="Glycogen Phosphorylase B"/>
    <property type="match status" value="2"/>
</dbReference>
<dbReference type="InterPro" id="IPR028098">
    <property type="entry name" value="Glyco_trans_4-like_N"/>
</dbReference>
<dbReference type="Pfam" id="PF13579">
    <property type="entry name" value="Glyco_trans_4_4"/>
    <property type="match status" value="1"/>
</dbReference>
<dbReference type="PANTHER" id="PTHR45947:SF3">
    <property type="entry name" value="SULFOQUINOVOSYL TRANSFERASE SQD2"/>
    <property type="match status" value="1"/>
</dbReference>
<accession>A0A6J6L0F2</accession>
<evidence type="ECO:0000313" key="4">
    <source>
        <dbReference type="EMBL" id="CAB4863869.1"/>
    </source>
</evidence>
<dbReference type="InterPro" id="IPR050194">
    <property type="entry name" value="Glycosyltransferase_grp1"/>
</dbReference>
<organism evidence="3">
    <name type="scientific">freshwater metagenome</name>
    <dbReference type="NCBI Taxonomy" id="449393"/>
    <lineage>
        <taxon>unclassified sequences</taxon>
        <taxon>metagenomes</taxon>
        <taxon>ecological metagenomes</taxon>
    </lineage>
</organism>
<evidence type="ECO:0000259" key="1">
    <source>
        <dbReference type="Pfam" id="PF00534"/>
    </source>
</evidence>
<name>A0A6J6L0F2_9ZZZZ</name>
<dbReference type="InterPro" id="IPR001296">
    <property type="entry name" value="Glyco_trans_1"/>
</dbReference>
<evidence type="ECO:0000259" key="2">
    <source>
        <dbReference type="Pfam" id="PF13579"/>
    </source>
</evidence>
<evidence type="ECO:0000313" key="3">
    <source>
        <dbReference type="EMBL" id="CAB4655517.1"/>
    </source>
</evidence>
<dbReference type="AlphaFoldDB" id="A0A6J6L0F2"/>
<reference evidence="3" key="1">
    <citation type="submission" date="2020-05" db="EMBL/GenBank/DDBJ databases">
        <authorList>
            <person name="Chiriac C."/>
            <person name="Salcher M."/>
            <person name="Ghai R."/>
            <person name="Kavagutti S V."/>
        </authorList>
    </citation>
    <scope>NUCLEOTIDE SEQUENCE</scope>
</reference>
<feature type="domain" description="Glycosyl transferase family 1" evidence="1">
    <location>
        <begin position="220"/>
        <end position="382"/>
    </location>
</feature>
<proteinExistence type="predicted"/>
<dbReference type="PANTHER" id="PTHR45947">
    <property type="entry name" value="SULFOQUINOVOSYL TRANSFERASE SQD2"/>
    <property type="match status" value="1"/>
</dbReference>
<gene>
    <name evidence="3" type="ORF">UFOPK2242_00652</name>
    <name evidence="4" type="ORF">UFOPK3317_00557</name>
</gene>